<reference evidence="1" key="1">
    <citation type="journal article" date="2021" name="PeerJ">
        <title>Extensive microbial diversity within the chicken gut microbiome revealed by metagenomics and culture.</title>
        <authorList>
            <person name="Gilroy R."/>
            <person name="Ravi A."/>
            <person name="Getino M."/>
            <person name="Pursley I."/>
            <person name="Horton D.L."/>
            <person name="Alikhan N.F."/>
            <person name="Baker D."/>
            <person name="Gharbi K."/>
            <person name="Hall N."/>
            <person name="Watson M."/>
            <person name="Adriaenssens E.M."/>
            <person name="Foster-Nyarko E."/>
            <person name="Jarju S."/>
            <person name="Secka A."/>
            <person name="Antonio M."/>
            <person name="Oren A."/>
            <person name="Chaudhuri R.R."/>
            <person name="La Ragione R."/>
            <person name="Hildebrand F."/>
            <person name="Pallen M.J."/>
        </authorList>
    </citation>
    <scope>NUCLEOTIDE SEQUENCE</scope>
    <source>
        <strain evidence="1">ChiSjej1B19-5720</strain>
    </source>
</reference>
<dbReference type="GO" id="GO:0004061">
    <property type="term" value="F:arylformamidase activity"/>
    <property type="evidence" value="ECO:0007669"/>
    <property type="project" value="InterPro"/>
</dbReference>
<dbReference type="InterPro" id="IPR007325">
    <property type="entry name" value="KFase/CYL"/>
</dbReference>
<proteinExistence type="predicted"/>
<protein>
    <submittedName>
        <fullName evidence="1">Cyclase family protein</fullName>
    </submittedName>
</protein>
<dbReference type="PANTHER" id="PTHR31118:SF32">
    <property type="entry name" value="KYNURENINE FORMAMIDASE"/>
    <property type="match status" value="1"/>
</dbReference>
<evidence type="ECO:0000313" key="2">
    <source>
        <dbReference type="Proteomes" id="UP000823842"/>
    </source>
</evidence>
<dbReference type="EMBL" id="DWYZ01000002">
    <property type="protein sequence ID" value="HJB27185.1"/>
    <property type="molecule type" value="Genomic_DNA"/>
</dbReference>
<gene>
    <name evidence="1" type="ORF">IAA06_00095</name>
</gene>
<comment type="caution">
    <text evidence="1">The sequence shown here is derived from an EMBL/GenBank/DDBJ whole genome shotgun (WGS) entry which is preliminary data.</text>
</comment>
<dbReference type="Gene3D" id="3.50.30.50">
    <property type="entry name" value="Putative cyclase"/>
    <property type="match status" value="1"/>
</dbReference>
<dbReference type="InterPro" id="IPR037175">
    <property type="entry name" value="KFase_sf"/>
</dbReference>
<name>A0A9D2LQ33_9FIRM</name>
<evidence type="ECO:0000313" key="1">
    <source>
        <dbReference type="EMBL" id="HJB27185.1"/>
    </source>
</evidence>
<accession>A0A9D2LQ33</accession>
<dbReference type="SUPFAM" id="SSF102198">
    <property type="entry name" value="Putative cyclase"/>
    <property type="match status" value="1"/>
</dbReference>
<dbReference type="Proteomes" id="UP000823842">
    <property type="component" value="Unassembled WGS sequence"/>
</dbReference>
<dbReference type="GO" id="GO:0019441">
    <property type="term" value="P:L-tryptophan catabolic process to kynurenine"/>
    <property type="evidence" value="ECO:0007669"/>
    <property type="project" value="InterPro"/>
</dbReference>
<dbReference type="AlphaFoldDB" id="A0A9D2LQ33"/>
<dbReference type="Pfam" id="PF04199">
    <property type="entry name" value="Cyclase"/>
    <property type="match status" value="1"/>
</dbReference>
<organism evidence="1 2">
    <name type="scientific">Candidatus Blautia faecavium</name>
    <dbReference type="NCBI Taxonomy" id="2838487"/>
    <lineage>
        <taxon>Bacteria</taxon>
        <taxon>Bacillati</taxon>
        <taxon>Bacillota</taxon>
        <taxon>Clostridia</taxon>
        <taxon>Lachnospirales</taxon>
        <taxon>Lachnospiraceae</taxon>
        <taxon>Blautia</taxon>
    </lineage>
</organism>
<sequence>MKEKFYDIGQELFSAPVYPGDPKPEKKSFLSIEKGDSCNLTVLSMGSHNGTHLDAPRHFIKDGQDAASVPLDHVMGECKVVESSGELSVPQVEHWLTDGTKKLLIKGDILVTEASAQVMVNRHLTLLGVEGQTVGDENTQERIHQILLGTGIVILEGLSMSQVPPGTYFLAAQPLKMAGLDGSPVRPVLISK</sequence>
<reference evidence="1" key="2">
    <citation type="submission" date="2021-04" db="EMBL/GenBank/DDBJ databases">
        <authorList>
            <person name="Gilroy R."/>
        </authorList>
    </citation>
    <scope>NUCLEOTIDE SEQUENCE</scope>
    <source>
        <strain evidence="1">ChiSjej1B19-5720</strain>
    </source>
</reference>
<dbReference type="PANTHER" id="PTHR31118">
    <property type="entry name" value="CYCLASE-LIKE PROTEIN 2"/>
    <property type="match status" value="1"/>
</dbReference>